<comment type="function">
    <text evidence="9">Binds and transfers iron-sulfur (Fe-S) clusters to target apoproteins. Can hydrolyze ATP.</text>
</comment>
<comment type="subunit">
    <text evidence="9">Homodimer.</text>
</comment>
<comment type="similarity">
    <text evidence="1">In the N-terminal section; belongs to the MIP18 family.</text>
</comment>
<dbReference type="NCBIfam" id="NF008669">
    <property type="entry name" value="PRK11670.1"/>
    <property type="match status" value="1"/>
</dbReference>
<dbReference type="PROSITE" id="PS01215">
    <property type="entry name" value="MRP"/>
    <property type="match status" value="1"/>
</dbReference>
<organism evidence="12 13">
    <name type="scientific">Segnochrobactrum spirostomi</name>
    <dbReference type="NCBI Taxonomy" id="2608987"/>
    <lineage>
        <taxon>Bacteria</taxon>
        <taxon>Pseudomonadati</taxon>
        <taxon>Pseudomonadota</taxon>
        <taxon>Alphaproteobacteria</taxon>
        <taxon>Hyphomicrobiales</taxon>
        <taxon>Segnochrobactraceae</taxon>
        <taxon>Segnochrobactrum</taxon>
    </lineage>
</organism>
<evidence type="ECO:0000256" key="6">
    <source>
        <dbReference type="ARBA" id="ARBA00023004"/>
    </source>
</evidence>
<feature type="binding site" evidence="9">
    <location>
        <begin position="141"/>
        <end position="148"/>
    </location>
    <ligand>
        <name>ATP</name>
        <dbReference type="ChEBI" id="CHEBI:30616"/>
    </ligand>
</feature>
<evidence type="ECO:0000313" key="12">
    <source>
        <dbReference type="EMBL" id="MQT11208.1"/>
    </source>
</evidence>
<evidence type="ECO:0000256" key="3">
    <source>
        <dbReference type="ARBA" id="ARBA00022723"/>
    </source>
</evidence>
<keyword evidence="13" id="KW-1185">Reference proteome</keyword>
<reference evidence="12 13" key="1">
    <citation type="submission" date="2019-09" db="EMBL/GenBank/DDBJ databases">
        <title>Segnochrobactrum spirostomi gen. nov., sp. nov., isolated from the ciliate Spirostomum cf. yagiui and description of a novel family, Segnochrobactraceae fam. nov. within the order Rhizobiales of the class Alphaproteobacteria.</title>
        <authorList>
            <person name="Akter S."/>
            <person name="Shazib S.U.A."/>
            <person name="Shin M.K."/>
        </authorList>
    </citation>
    <scope>NUCLEOTIDE SEQUENCE [LARGE SCALE GENOMIC DNA]</scope>
    <source>
        <strain evidence="12 13">Sp-1</strain>
    </source>
</reference>
<dbReference type="InterPro" id="IPR019591">
    <property type="entry name" value="Mrp/NBP35_ATP-bd"/>
</dbReference>
<accession>A0A6A7XXZ5</accession>
<dbReference type="EMBL" id="VWNA01000001">
    <property type="protein sequence ID" value="MQT11208.1"/>
    <property type="molecule type" value="Genomic_DNA"/>
</dbReference>
<evidence type="ECO:0000256" key="5">
    <source>
        <dbReference type="ARBA" id="ARBA00022840"/>
    </source>
</evidence>
<comment type="caution">
    <text evidence="12">The sequence shown here is derived from an EMBL/GenBank/DDBJ whole genome shotgun (WGS) entry which is preliminary data.</text>
</comment>
<dbReference type="PANTHER" id="PTHR42961">
    <property type="entry name" value="IRON-SULFUR PROTEIN NUBPL"/>
    <property type="match status" value="1"/>
</dbReference>
<keyword evidence="6 9" id="KW-0408">Iron</keyword>
<feature type="compositionally biased region" description="Low complexity" evidence="10">
    <location>
        <begin position="109"/>
        <end position="127"/>
    </location>
</feature>
<dbReference type="CDD" id="cd02037">
    <property type="entry name" value="Mrp_NBP35"/>
    <property type="match status" value="1"/>
</dbReference>
<dbReference type="InterPro" id="IPR034904">
    <property type="entry name" value="FSCA_dom_sf"/>
</dbReference>
<dbReference type="RefSeq" id="WP_312861393.1">
    <property type="nucleotide sequence ID" value="NZ_VWNA01000001.1"/>
</dbReference>
<evidence type="ECO:0000256" key="8">
    <source>
        <dbReference type="ARBA" id="ARBA00024036"/>
    </source>
</evidence>
<keyword evidence="9" id="KW-0378">Hydrolase</keyword>
<name>A0A6A7XXZ5_9HYPH</name>
<dbReference type="GO" id="GO:0016226">
    <property type="term" value="P:iron-sulfur cluster assembly"/>
    <property type="evidence" value="ECO:0007669"/>
    <property type="project" value="InterPro"/>
</dbReference>
<dbReference type="InterPro" id="IPR044304">
    <property type="entry name" value="NUBPL-like"/>
</dbReference>
<dbReference type="FunFam" id="3.40.50.300:FF:000418">
    <property type="entry name" value="Iron-sulfur cluster carrier protein"/>
    <property type="match status" value="1"/>
</dbReference>
<dbReference type="GO" id="GO:0016887">
    <property type="term" value="F:ATP hydrolysis activity"/>
    <property type="evidence" value="ECO:0007669"/>
    <property type="project" value="UniProtKB-UniRule"/>
</dbReference>
<dbReference type="HAMAP" id="MF_02040">
    <property type="entry name" value="Mrp_NBP35"/>
    <property type="match status" value="1"/>
</dbReference>
<evidence type="ECO:0000256" key="1">
    <source>
        <dbReference type="ARBA" id="ARBA00007352"/>
    </source>
</evidence>
<dbReference type="InterPro" id="IPR027417">
    <property type="entry name" value="P-loop_NTPase"/>
</dbReference>
<keyword evidence="4 9" id="KW-0547">Nucleotide-binding</keyword>
<dbReference type="InterPro" id="IPR000808">
    <property type="entry name" value="Mrp-like_CS"/>
</dbReference>
<dbReference type="SUPFAM" id="SSF117916">
    <property type="entry name" value="Fe-S cluster assembly (FSCA) domain-like"/>
    <property type="match status" value="1"/>
</dbReference>
<feature type="region of interest" description="Disordered" evidence="10">
    <location>
        <begin position="83"/>
        <end position="127"/>
    </location>
</feature>
<keyword evidence="5 9" id="KW-0067">ATP-binding</keyword>
<keyword evidence="3 9" id="KW-0479">Metal-binding</keyword>
<sequence>MADVSKEAVIARLKTIPGPDGHGDLISLGLVSDVFVSDGRVAFSITVPADRARDLEPLRLAAERTVLAIPGVERAMVALTAERGPGAAPRPAAAHSHGPGHSHAHGPGHSHGPQGGAQQPAGPAPKAGVPGVGALIAVASGKGGVGKSTTAVNLALALQAEGKRVGILDADIYGPSVPKLLGLSGRPEVVNGRTLVPLVAHGLKAMSIGFLIEEGTPMIWRGPMVVSALRQMLIDVAWGTLDVLIIDMPPGTGDVQLSLAQQVPITGAVIVSTPQDLALLDARKGLAMFQKVEVPVLGIVENMSTFICPHCGGRSDIFGHGGARDEATRLGVPFLGEIPLAMPIRERSDAGTPIVAAEPDGPHAAAFRAVARAAWAEVEHARGHGRKAPAIVIE</sequence>
<proteinExistence type="inferred from homology"/>
<feature type="compositionally biased region" description="Low complexity" evidence="10">
    <location>
        <begin position="84"/>
        <end position="97"/>
    </location>
</feature>
<dbReference type="Pfam" id="PF01883">
    <property type="entry name" value="FeS_assembly_P"/>
    <property type="match status" value="1"/>
</dbReference>
<feature type="domain" description="MIP18 family-like" evidence="11">
    <location>
        <begin position="6"/>
        <end position="75"/>
    </location>
</feature>
<dbReference type="AlphaFoldDB" id="A0A6A7XXZ5"/>
<evidence type="ECO:0000256" key="4">
    <source>
        <dbReference type="ARBA" id="ARBA00022741"/>
    </source>
</evidence>
<evidence type="ECO:0000256" key="2">
    <source>
        <dbReference type="ARBA" id="ARBA00008205"/>
    </source>
</evidence>
<dbReference type="GO" id="GO:0051539">
    <property type="term" value="F:4 iron, 4 sulfur cluster binding"/>
    <property type="evidence" value="ECO:0007669"/>
    <property type="project" value="TreeGrafter"/>
</dbReference>
<dbReference type="Proteomes" id="UP000332515">
    <property type="component" value="Unassembled WGS sequence"/>
</dbReference>
<evidence type="ECO:0000256" key="7">
    <source>
        <dbReference type="ARBA" id="ARBA00023014"/>
    </source>
</evidence>
<dbReference type="SUPFAM" id="SSF52540">
    <property type="entry name" value="P-loop containing nucleoside triphosphate hydrolases"/>
    <property type="match status" value="1"/>
</dbReference>
<feature type="compositionally biased region" description="Basic residues" evidence="10">
    <location>
        <begin position="98"/>
        <end position="108"/>
    </location>
</feature>
<dbReference type="PANTHER" id="PTHR42961:SF2">
    <property type="entry name" value="IRON-SULFUR PROTEIN NUBPL"/>
    <property type="match status" value="1"/>
</dbReference>
<dbReference type="Pfam" id="PF10609">
    <property type="entry name" value="ParA"/>
    <property type="match status" value="1"/>
</dbReference>
<comment type="similarity">
    <text evidence="8 9">Belongs to the Mrp/NBP35 ATP-binding proteins family.</text>
</comment>
<evidence type="ECO:0000256" key="10">
    <source>
        <dbReference type="SAM" id="MobiDB-lite"/>
    </source>
</evidence>
<evidence type="ECO:0000259" key="11">
    <source>
        <dbReference type="Pfam" id="PF01883"/>
    </source>
</evidence>
<dbReference type="InterPro" id="IPR033756">
    <property type="entry name" value="YlxH/NBP35"/>
</dbReference>
<comment type="similarity">
    <text evidence="2">In the C-terminal section; belongs to the Mrp/NBP35 ATP-binding proteins family.</text>
</comment>
<dbReference type="InterPro" id="IPR002744">
    <property type="entry name" value="MIP18-like"/>
</dbReference>
<gene>
    <name evidence="12" type="primary">apbC</name>
    <name evidence="12" type="ORF">F0357_00650</name>
</gene>
<dbReference type="Gene3D" id="3.40.50.300">
    <property type="entry name" value="P-loop containing nucleotide triphosphate hydrolases"/>
    <property type="match status" value="1"/>
</dbReference>
<dbReference type="Gene3D" id="3.30.300.130">
    <property type="entry name" value="Fe-S cluster assembly (FSCA)"/>
    <property type="match status" value="1"/>
</dbReference>
<dbReference type="GO" id="GO:0140663">
    <property type="term" value="F:ATP-dependent FeS chaperone activity"/>
    <property type="evidence" value="ECO:0007669"/>
    <property type="project" value="InterPro"/>
</dbReference>
<evidence type="ECO:0000313" key="13">
    <source>
        <dbReference type="Proteomes" id="UP000332515"/>
    </source>
</evidence>
<protein>
    <recommendedName>
        <fullName evidence="9">Iron-sulfur cluster carrier protein</fullName>
    </recommendedName>
</protein>
<evidence type="ECO:0000256" key="9">
    <source>
        <dbReference type="HAMAP-Rule" id="MF_02040"/>
    </source>
</evidence>
<dbReference type="GO" id="GO:0046872">
    <property type="term" value="F:metal ion binding"/>
    <property type="evidence" value="ECO:0007669"/>
    <property type="project" value="UniProtKB-KW"/>
</dbReference>
<keyword evidence="7 9" id="KW-0411">Iron-sulfur</keyword>
<dbReference type="GO" id="GO:0005524">
    <property type="term" value="F:ATP binding"/>
    <property type="evidence" value="ECO:0007669"/>
    <property type="project" value="UniProtKB-UniRule"/>
</dbReference>